<dbReference type="EMBL" id="KZ819283">
    <property type="protein sequence ID" value="PWO01064.1"/>
    <property type="molecule type" value="Genomic_DNA"/>
</dbReference>
<proteinExistence type="predicted"/>
<dbReference type="RefSeq" id="XP_025601342.1">
    <property type="nucleotide sequence ID" value="XM_025738998.1"/>
</dbReference>
<protein>
    <submittedName>
        <fullName evidence="1">Uncharacterized protein</fullName>
    </submittedName>
</protein>
<accession>A0A316ZL69</accession>
<name>A0A316ZL69_9BASI</name>
<evidence type="ECO:0000313" key="2">
    <source>
        <dbReference type="Proteomes" id="UP000245946"/>
    </source>
</evidence>
<reference evidence="1 2" key="1">
    <citation type="journal article" date="2018" name="Mol. Biol. Evol.">
        <title>Broad Genomic Sampling Reveals a Smut Pathogenic Ancestry of the Fungal Clade Ustilaginomycotina.</title>
        <authorList>
            <person name="Kijpornyongpan T."/>
            <person name="Mondo S.J."/>
            <person name="Barry K."/>
            <person name="Sandor L."/>
            <person name="Lee J."/>
            <person name="Lipzen A."/>
            <person name="Pangilinan J."/>
            <person name="LaButti K."/>
            <person name="Hainaut M."/>
            <person name="Henrissat B."/>
            <person name="Grigoriev I.V."/>
            <person name="Spatafora J.W."/>
            <person name="Aime M.C."/>
        </authorList>
    </citation>
    <scope>NUCLEOTIDE SEQUENCE [LARGE SCALE GENOMIC DNA]</scope>
    <source>
        <strain evidence="1 2">MCA 4186</strain>
    </source>
</reference>
<organism evidence="1 2">
    <name type="scientific">Tilletiopsis washingtonensis</name>
    <dbReference type="NCBI Taxonomy" id="58919"/>
    <lineage>
        <taxon>Eukaryota</taxon>
        <taxon>Fungi</taxon>
        <taxon>Dikarya</taxon>
        <taxon>Basidiomycota</taxon>
        <taxon>Ustilaginomycotina</taxon>
        <taxon>Exobasidiomycetes</taxon>
        <taxon>Entylomatales</taxon>
        <taxon>Entylomatales incertae sedis</taxon>
        <taxon>Tilletiopsis</taxon>
    </lineage>
</organism>
<dbReference type="AlphaFoldDB" id="A0A316ZL69"/>
<dbReference type="Proteomes" id="UP000245946">
    <property type="component" value="Unassembled WGS sequence"/>
</dbReference>
<evidence type="ECO:0000313" key="1">
    <source>
        <dbReference type="EMBL" id="PWO01064.1"/>
    </source>
</evidence>
<gene>
    <name evidence="1" type="ORF">FA09DRAFT_1118</name>
</gene>
<keyword evidence="2" id="KW-1185">Reference proteome</keyword>
<dbReference type="GeneID" id="37266544"/>
<sequence length="179" mass="19335">MLRASSTINIPLRQASSVPSRCTFSPPSRPPQLCSCAKPSAPRLRALLCAARQRTRRLRTSRGRSTGCRARGVCATGRRRRTLATRKRAETAKPRTQRARVQHAASICDGPSPTMIPHSACVQPQGVRGRTSAGASARESDVRLARAIERTQLTGEPGPLARTPVSSLILWRKPAVSPA</sequence>